<sequence>MAPSTSMPHLCKSWPMKMQVVTASLGRQPRLAVAMATQRLDVPPARTGWRVPDQFSAEETSDQARPMIDAYDLEAGRQVSASFRA</sequence>
<dbReference type="KEGG" id="dpl:KGM_215830"/>
<dbReference type="EMBL" id="AGBW02012699">
    <property type="protein sequence ID" value="OWR44590.1"/>
    <property type="molecule type" value="Genomic_DNA"/>
</dbReference>
<dbReference type="InParanoid" id="A0A212ESX8"/>
<gene>
    <name evidence="1" type="ORF">KGM_215830</name>
</gene>
<dbReference type="AlphaFoldDB" id="A0A212ESX8"/>
<proteinExistence type="predicted"/>
<name>A0A212ESX8_DANPL</name>
<evidence type="ECO:0000313" key="1">
    <source>
        <dbReference type="EMBL" id="OWR44590.1"/>
    </source>
</evidence>
<dbReference type="Proteomes" id="UP000007151">
    <property type="component" value="Unassembled WGS sequence"/>
</dbReference>
<organism evidence="1 2">
    <name type="scientific">Danaus plexippus plexippus</name>
    <dbReference type="NCBI Taxonomy" id="278856"/>
    <lineage>
        <taxon>Eukaryota</taxon>
        <taxon>Metazoa</taxon>
        <taxon>Ecdysozoa</taxon>
        <taxon>Arthropoda</taxon>
        <taxon>Hexapoda</taxon>
        <taxon>Insecta</taxon>
        <taxon>Pterygota</taxon>
        <taxon>Neoptera</taxon>
        <taxon>Endopterygota</taxon>
        <taxon>Lepidoptera</taxon>
        <taxon>Glossata</taxon>
        <taxon>Ditrysia</taxon>
        <taxon>Papilionoidea</taxon>
        <taxon>Nymphalidae</taxon>
        <taxon>Danainae</taxon>
        <taxon>Danaini</taxon>
        <taxon>Danaina</taxon>
        <taxon>Danaus</taxon>
        <taxon>Danaus</taxon>
    </lineage>
</organism>
<keyword evidence="2" id="KW-1185">Reference proteome</keyword>
<reference evidence="1 2" key="1">
    <citation type="journal article" date="2011" name="Cell">
        <title>The monarch butterfly genome yields insights into long-distance migration.</title>
        <authorList>
            <person name="Zhan S."/>
            <person name="Merlin C."/>
            <person name="Boore J.L."/>
            <person name="Reppert S.M."/>
        </authorList>
    </citation>
    <scope>NUCLEOTIDE SEQUENCE [LARGE SCALE GENOMIC DNA]</scope>
    <source>
        <strain evidence="1">F-2</strain>
    </source>
</reference>
<evidence type="ECO:0000313" key="2">
    <source>
        <dbReference type="Proteomes" id="UP000007151"/>
    </source>
</evidence>
<protein>
    <submittedName>
        <fullName evidence="1">Uncharacterized protein</fullName>
    </submittedName>
</protein>
<accession>A0A212ESX8</accession>
<comment type="caution">
    <text evidence="1">The sequence shown here is derived from an EMBL/GenBank/DDBJ whole genome shotgun (WGS) entry which is preliminary data.</text>
</comment>